<dbReference type="Proteomes" id="UP000296049">
    <property type="component" value="Unassembled WGS sequence"/>
</dbReference>
<protein>
    <submittedName>
        <fullName evidence="1">Uncharacterized protein</fullName>
    </submittedName>
</protein>
<sequence length="235" mass="25575">MTTTRPAVKATSSRQRPCFERSGISWGNPRAAAKHEPQFLPFIMHMLRTGRGGSSCSIARGCSRPRRAAGLLQQGPGAPGCFQPGCFTTDNSCRQRQGEVESRATACQGLQLPLCSTTASDVLKSITKPHLQETKAVVCLPFHPPKCGIFKQTVSRENKASVPSSFQPSLQRTVFSPVGSEATSKESSPPKNNLFFQQDVQMKKAMVLQCCVSLKSRQNSFLLCKLKQASAVMLI</sequence>
<dbReference type="EMBL" id="KB742539">
    <property type="protein sequence ID" value="EOB07326.1"/>
    <property type="molecule type" value="Genomic_DNA"/>
</dbReference>
<accession>R0KAJ6</accession>
<proteinExistence type="predicted"/>
<reference evidence="2" key="1">
    <citation type="journal article" date="2013" name="Nat. Genet.">
        <title>The duck genome and transcriptome provide insight into an avian influenza virus reservoir species.</title>
        <authorList>
            <person name="Huang Y."/>
            <person name="Li Y."/>
            <person name="Burt D.W."/>
            <person name="Chen H."/>
            <person name="Zhang Y."/>
            <person name="Qian W."/>
            <person name="Kim H."/>
            <person name="Gan S."/>
            <person name="Zhao Y."/>
            <person name="Li J."/>
            <person name="Yi K."/>
            <person name="Feng H."/>
            <person name="Zhu P."/>
            <person name="Li B."/>
            <person name="Liu Q."/>
            <person name="Fairley S."/>
            <person name="Magor K.E."/>
            <person name="Du Z."/>
            <person name="Hu X."/>
            <person name="Goodman L."/>
            <person name="Tafer H."/>
            <person name="Vignal A."/>
            <person name="Lee T."/>
            <person name="Kim K.W."/>
            <person name="Sheng Z."/>
            <person name="An Y."/>
            <person name="Searle S."/>
            <person name="Herrero J."/>
            <person name="Groenen M.A."/>
            <person name="Crooijmans R.P."/>
            <person name="Faraut T."/>
            <person name="Cai Q."/>
            <person name="Webster R.G."/>
            <person name="Aldridge J.R."/>
            <person name="Warren W.C."/>
            <person name="Bartschat S."/>
            <person name="Kehr S."/>
            <person name="Marz M."/>
            <person name="Stadler P.F."/>
            <person name="Smith J."/>
            <person name="Kraus R.H."/>
            <person name="Zhao Y."/>
            <person name="Ren L."/>
            <person name="Fei J."/>
            <person name="Morisson M."/>
            <person name="Kaiser P."/>
            <person name="Griffin D.K."/>
            <person name="Rao M."/>
            <person name="Pitel F."/>
            <person name="Wang J."/>
            <person name="Li N."/>
        </authorList>
    </citation>
    <scope>NUCLEOTIDE SEQUENCE [LARGE SCALE GENOMIC DNA]</scope>
</reference>
<evidence type="ECO:0000313" key="2">
    <source>
        <dbReference type="Proteomes" id="UP000296049"/>
    </source>
</evidence>
<dbReference type="AlphaFoldDB" id="R0KAJ6"/>
<keyword evidence="2" id="KW-1185">Reference proteome</keyword>
<organism evidence="1 2">
    <name type="scientific">Anas platyrhynchos</name>
    <name type="common">Mallard</name>
    <name type="synonym">Anas boschas</name>
    <dbReference type="NCBI Taxonomy" id="8839"/>
    <lineage>
        <taxon>Eukaryota</taxon>
        <taxon>Metazoa</taxon>
        <taxon>Chordata</taxon>
        <taxon>Craniata</taxon>
        <taxon>Vertebrata</taxon>
        <taxon>Euteleostomi</taxon>
        <taxon>Archelosauria</taxon>
        <taxon>Archosauria</taxon>
        <taxon>Dinosauria</taxon>
        <taxon>Saurischia</taxon>
        <taxon>Theropoda</taxon>
        <taxon>Coelurosauria</taxon>
        <taxon>Aves</taxon>
        <taxon>Neognathae</taxon>
        <taxon>Galloanserae</taxon>
        <taxon>Anseriformes</taxon>
        <taxon>Anatidae</taxon>
        <taxon>Anatinae</taxon>
        <taxon>Anas</taxon>
    </lineage>
</organism>
<gene>
    <name evidence="1" type="ORF">Anapl_07661</name>
</gene>
<evidence type="ECO:0000313" key="1">
    <source>
        <dbReference type="EMBL" id="EOB07326.1"/>
    </source>
</evidence>
<name>R0KAJ6_ANAPL</name>